<organism evidence="1 2">
    <name type="scientific">Serinus canaria</name>
    <name type="common">Island canary</name>
    <name type="synonym">Fringilla canaria</name>
    <dbReference type="NCBI Taxonomy" id="9135"/>
    <lineage>
        <taxon>Eukaryota</taxon>
        <taxon>Metazoa</taxon>
        <taxon>Chordata</taxon>
        <taxon>Craniata</taxon>
        <taxon>Vertebrata</taxon>
        <taxon>Euteleostomi</taxon>
        <taxon>Archelosauria</taxon>
        <taxon>Archosauria</taxon>
        <taxon>Dinosauria</taxon>
        <taxon>Saurischia</taxon>
        <taxon>Theropoda</taxon>
        <taxon>Coelurosauria</taxon>
        <taxon>Aves</taxon>
        <taxon>Neognathae</taxon>
        <taxon>Neoaves</taxon>
        <taxon>Telluraves</taxon>
        <taxon>Australaves</taxon>
        <taxon>Passeriformes</taxon>
        <taxon>Passeroidea</taxon>
        <taxon>Fringillidae</taxon>
        <taxon>Carduelinae</taxon>
        <taxon>Serinus</taxon>
    </lineage>
</organism>
<evidence type="ECO:0000313" key="2">
    <source>
        <dbReference type="Proteomes" id="UP000694409"/>
    </source>
</evidence>
<keyword evidence="2" id="KW-1185">Reference proteome</keyword>
<dbReference type="AlphaFoldDB" id="A0A8C9NQ90"/>
<name>A0A8C9NQ90_SERCA</name>
<dbReference type="Ensembl" id="ENSSCAT00000023142.1">
    <property type="protein sequence ID" value="ENSSCAP00000020725.1"/>
    <property type="gene ID" value="ENSSCAG00000014936.1"/>
</dbReference>
<reference evidence="1" key="2">
    <citation type="submission" date="2025-09" db="UniProtKB">
        <authorList>
            <consortium name="Ensembl"/>
        </authorList>
    </citation>
    <scope>IDENTIFICATION</scope>
</reference>
<dbReference type="Proteomes" id="UP000694409">
    <property type="component" value="Unassembled WGS sequence"/>
</dbReference>
<accession>A0A8C9NQ90</accession>
<protein>
    <submittedName>
        <fullName evidence="1">Uncharacterized protein</fullName>
    </submittedName>
</protein>
<proteinExistence type="predicted"/>
<sequence>MLFSHILFLSKRTHLTNHSIQIKRLTAKLQHWKEKVPQINLWLCIRIPWNTIILHMLFPVYLQQTNISLPSNSFSLYPFPNQSDTLSTPTSFSSAG</sequence>
<evidence type="ECO:0000313" key="1">
    <source>
        <dbReference type="Ensembl" id="ENSSCAP00000020725.1"/>
    </source>
</evidence>
<reference evidence="1" key="1">
    <citation type="submission" date="2025-08" db="UniProtKB">
        <authorList>
            <consortium name="Ensembl"/>
        </authorList>
    </citation>
    <scope>IDENTIFICATION</scope>
</reference>